<dbReference type="PANTHER" id="PTHR46025:SF3">
    <property type="entry name" value="XYLOSYLTRANSFERASE OXT"/>
    <property type="match status" value="1"/>
</dbReference>
<sequence length="316" mass="37416">MRVCYLIQTYKNPEQIYKLVKVIKKSSPNSYVLISHNYNGCILDQTPIQNLTDVSIIENKIKLRDFSITQAYLDAINWLFYHQIQFDWLVNLSGQDYPTQPLPKIEKFLANTRYDGFIQYFDVLSPQSPWSVKVGCDRYFYQYKSLLPKDLPIEQKLILNPLVWLLNRYQPFFRINTSSAIMFGSKSNWTPFNENFVCYGGSYFTTLSRKCVTYLHILAQTSPSLVNYYKKTLLPDESFVQTALVNNKRFKLCNDNYRYIDFQNSRHGHPQILSCKDYSSLQKENIHFARKFDLSKDQRILELLDERILREKLVFT</sequence>
<keyword evidence="11" id="KW-0472">Membrane</keyword>
<keyword evidence="16" id="KW-1185">Reference proteome</keyword>
<dbReference type="GO" id="GO:0046872">
    <property type="term" value="F:metal ion binding"/>
    <property type="evidence" value="ECO:0007669"/>
    <property type="project" value="UniProtKB-KW"/>
</dbReference>
<keyword evidence="7" id="KW-0256">Endoplasmic reticulum</keyword>
<keyword evidence="12" id="KW-1015">Disulfide bond</keyword>
<keyword evidence="10" id="KW-0333">Golgi apparatus</keyword>
<name>A0A8J6XV64_9CYAN</name>
<evidence type="ECO:0000256" key="10">
    <source>
        <dbReference type="ARBA" id="ARBA00023034"/>
    </source>
</evidence>
<dbReference type="AlphaFoldDB" id="A0A8J6XV64"/>
<evidence type="ECO:0000256" key="14">
    <source>
        <dbReference type="ARBA" id="ARBA00042865"/>
    </source>
</evidence>
<accession>A0A8J6XV64</accession>
<dbReference type="EMBL" id="JACXAE010000126">
    <property type="protein sequence ID" value="MBD2778356.1"/>
    <property type="molecule type" value="Genomic_DNA"/>
</dbReference>
<keyword evidence="6" id="KW-0479">Metal-binding</keyword>
<evidence type="ECO:0000256" key="9">
    <source>
        <dbReference type="ARBA" id="ARBA00022989"/>
    </source>
</evidence>
<gene>
    <name evidence="15" type="ORF">ICL16_41530</name>
</gene>
<evidence type="ECO:0000256" key="11">
    <source>
        <dbReference type="ARBA" id="ARBA00023136"/>
    </source>
</evidence>
<evidence type="ECO:0000256" key="3">
    <source>
        <dbReference type="ARBA" id="ARBA00022676"/>
    </source>
</evidence>
<evidence type="ECO:0000256" key="8">
    <source>
        <dbReference type="ARBA" id="ARBA00022968"/>
    </source>
</evidence>
<dbReference type="InterPro" id="IPR043538">
    <property type="entry name" value="XYLT"/>
</dbReference>
<evidence type="ECO:0000256" key="2">
    <source>
        <dbReference type="ARBA" id="ARBA00004648"/>
    </source>
</evidence>
<reference evidence="15" key="1">
    <citation type="submission" date="2020-09" db="EMBL/GenBank/DDBJ databases">
        <title>Iningainema tapete sp. nov. (Scytonemataceae, Cyanobacteria) from greenhouses in central Florida (USA) produces two types of nodularin with biosynthetic potential for microcystin-LR and anabaenopeptins.</title>
        <authorList>
            <person name="Berthold D.E."/>
            <person name="Lefler F.W."/>
            <person name="Huang I.-S."/>
            <person name="Abdulla H."/>
            <person name="Zimba P.V."/>
            <person name="Laughinghouse H.D. IV."/>
        </authorList>
    </citation>
    <scope>NUCLEOTIDE SEQUENCE</scope>
    <source>
        <strain evidence="15">BLCCT55</strain>
    </source>
</reference>
<dbReference type="GO" id="GO:0030158">
    <property type="term" value="F:protein xylosyltransferase activity"/>
    <property type="evidence" value="ECO:0007669"/>
    <property type="project" value="InterPro"/>
</dbReference>
<evidence type="ECO:0000256" key="7">
    <source>
        <dbReference type="ARBA" id="ARBA00022824"/>
    </source>
</evidence>
<comment type="caution">
    <text evidence="15">The sequence shown here is derived from an EMBL/GenBank/DDBJ whole genome shotgun (WGS) entry which is preliminary data.</text>
</comment>
<dbReference type="InterPro" id="IPR003406">
    <property type="entry name" value="Glyco_trans_14"/>
</dbReference>
<dbReference type="Proteomes" id="UP000629098">
    <property type="component" value="Unassembled WGS sequence"/>
</dbReference>
<evidence type="ECO:0000256" key="13">
    <source>
        <dbReference type="ARBA" id="ARBA00023180"/>
    </source>
</evidence>
<dbReference type="PANTHER" id="PTHR46025">
    <property type="entry name" value="XYLOSYLTRANSFERASE OXT"/>
    <property type="match status" value="1"/>
</dbReference>
<organism evidence="15 16">
    <name type="scientific">Iningainema tapete BLCC-T55</name>
    <dbReference type="NCBI Taxonomy" id="2748662"/>
    <lineage>
        <taxon>Bacteria</taxon>
        <taxon>Bacillati</taxon>
        <taxon>Cyanobacteriota</taxon>
        <taxon>Cyanophyceae</taxon>
        <taxon>Nostocales</taxon>
        <taxon>Scytonemataceae</taxon>
        <taxon>Iningainema tapete</taxon>
    </lineage>
</organism>
<keyword evidence="3 15" id="KW-0328">Glycosyltransferase</keyword>
<dbReference type="GO" id="GO:0015012">
    <property type="term" value="P:heparan sulfate proteoglycan biosynthetic process"/>
    <property type="evidence" value="ECO:0007669"/>
    <property type="project" value="TreeGrafter"/>
</dbReference>
<keyword evidence="9" id="KW-1133">Transmembrane helix</keyword>
<dbReference type="GO" id="GO:0016020">
    <property type="term" value="C:membrane"/>
    <property type="evidence" value="ECO:0007669"/>
    <property type="project" value="InterPro"/>
</dbReference>
<protein>
    <recommendedName>
        <fullName evidence="14">Peptide O-xylosyltransferase</fullName>
    </recommendedName>
</protein>
<evidence type="ECO:0000256" key="4">
    <source>
        <dbReference type="ARBA" id="ARBA00022679"/>
    </source>
</evidence>
<dbReference type="Pfam" id="PF02485">
    <property type="entry name" value="Branch"/>
    <property type="match status" value="1"/>
</dbReference>
<keyword evidence="4" id="KW-0808">Transferase</keyword>
<evidence type="ECO:0000256" key="12">
    <source>
        <dbReference type="ARBA" id="ARBA00023157"/>
    </source>
</evidence>
<proteinExistence type="predicted"/>
<evidence type="ECO:0000256" key="6">
    <source>
        <dbReference type="ARBA" id="ARBA00022723"/>
    </source>
</evidence>
<keyword evidence="8" id="KW-0735">Signal-anchor</keyword>
<evidence type="ECO:0000313" key="16">
    <source>
        <dbReference type="Proteomes" id="UP000629098"/>
    </source>
</evidence>
<evidence type="ECO:0000256" key="5">
    <source>
        <dbReference type="ARBA" id="ARBA00022692"/>
    </source>
</evidence>
<keyword evidence="5" id="KW-0812">Transmembrane</keyword>
<dbReference type="GO" id="GO:0050650">
    <property type="term" value="P:chondroitin sulfate proteoglycan biosynthetic process"/>
    <property type="evidence" value="ECO:0007669"/>
    <property type="project" value="TreeGrafter"/>
</dbReference>
<comment type="subcellular location">
    <subcellularLocation>
        <location evidence="2">Endoplasmic reticulum membrane</location>
        <topology evidence="2">Single-pass type II membrane protein</topology>
    </subcellularLocation>
    <subcellularLocation>
        <location evidence="1">Golgi apparatus membrane</location>
        <topology evidence="1">Single-pass type II membrane protein</topology>
    </subcellularLocation>
</comment>
<evidence type="ECO:0000256" key="1">
    <source>
        <dbReference type="ARBA" id="ARBA00004323"/>
    </source>
</evidence>
<evidence type="ECO:0000313" key="15">
    <source>
        <dbReference type="EMBL" id="MBD2778356.1"/>
    </source>
</evidence>
<keyword evidence="13" id="KW-0325">Glycoprotein</keyword>